<sequence>MYDAQNTDMVQSLLERLEDLEQELRTEIESLQESSRPVMLDQQAVGRVSRGDAMQQQSMAQANLERCEQRLEQVNHALHRIASPEDYGYCENCDEPISIARLKAYPESRLCLKCQETFEQN</sequence>
<evidence type="ECO:0000256" key="3">
    <source>
        <dbReference type="ARBA" id="ARBA00022833"/>
    </source>
</evidence>
<dbReference type="SUPFAM" id="SSF57716">
    <property type="entry name" value="Glucocorticoid receptor-like (DNA-binding domain)"/>
    <property type="match status" value="1"/>
</dbReference>
<proteinExistence type="predicted"/>
<dbReference type="GO" id="GO:0008270">
    <property type="term" value="F:zinc ion binding"/>
    <property type="evidence" value="ECO:0007669"/>
    <property type="project" value="UniProtKB-KW"/>
</dbReference>
<accession>A0A8J7FEB8</accession>
<dbReference type="AlphaFoldDB" id="A0A8J7FEB8"/>
<comment type="caution">
    <text evidence="7">The sequence shown here is derived from an EMBL/GenBank/DDBJ whole genome shotgun (WGS) entry which is preliminary data.</text>
</comment>
<evidence type="ECO:0000259" key="6">
    <source>
        <dbReference type="Pfam" id="PF01258"/>
    </source>
</evidence>
<dbReference type="RefSeq" id="WP_193954146.1">
    <property type="nucleotide sequence ID" value="NZ_JADEYS010000015.1"/>
</dbReference>
<dbReference type="Pfam" id="PF01258">
    <property type="entry name" value="zf-dskA_traR"/>
    <property type="match status" value="1"/>
</dbReference>
<dbReference type="PANTHER" id="PTHR33823:SF4">
    <property type="entry name" value="GENERAL STRESS PROTEIN 16O"/>
    <property type="match status" value="1"/>
</dbReference>
<evidence type="ECO:0000256" key="5">
    <source>
        <dbReference type="SAM" id="Coils"/>
    </source>
</evidence>
<keyword evidence="8" id="KW-1185">Reference proteome</keyword>
<evidence type="ECO:0000256" key="2">
    <source>
        <dbReference type="ARBA" id="ARBA00022771"/>
    </source>
</evidence>
<dbReference type="InterPro" id="IPR020458">
    <property type="entry name" value="Znf_DskA_TraR_CS"/>
</dbReference>
<keyword evidence="3" id="KW-0862">Zinc</keyword>
<evidence type="ECO:0000256" key="4">
    <source>
        <dbReference type="PROSITE-ProRule" id="PRU00510"/>
    </source>
</evidence>
<protein>
    <submittedName>
        <fullName evidence="7">TraR/DksA family transcriptional regulator</fullName>
    </submittedName>
</protein>
<dbReference type="InterPro" id="IPR000962">
    <property type="entry name" value="Znf_DskA_TraR"/>
</dbReference>
<keyword evidence="1" id="KW-0479">Metal-binding</keyword>
<name>A0A8J7FEB8_9GAMM</name>
<dbReference type="EMBL" id="JADEYS010000015">
    <property type="protein sequence ID" value="MBE9398512.1"/>
    <property type="molecule type" value="Genomic_DNA"/>
</dbReference>
<dbReference type="Proteomes" id="UP000640333">
    <property type="component" value="Unassembled WGS sequence"/>
</dbReference>
<keyword evidence="2" id="KW-0863">Zinc-finger</keyword>
<dbReference type="PROSITE" id="PS51128">
    <property type="entry name" value="ZF_DKSA_2"/>
    <property type="match status" value="1"/>
</dbReference>
<dbReference type="Gene3D" id="1.20.120.910">
    <property type="entry name" value="DksA, coiled-coil domain"/>
    <property type="match status" value="1"/>
</dbReference>
<gene>
    <name evidence="7" type="ORF">IOQ59_14720</name>
</gene>
<dbReference type="PANTHER" id="PTHR33823">
    <property type="entry name" value="RNA POLYMERASE-BINDING TRANSCRIPTION FACTOR DKSA-RELATED"/>
    <property type="match status" value="1"/>
</dbReference>
<evidence type="ECO:0000313" key="8">
    <source>
        <dbReference type="Proteomes" id="UP000640333"/>
    </source>
</evidence>
<organism evidence="7 8">
    <name type="scientific">Pontibacterium sinense</name>
    <dbReference type="NCBI Taxonomy" id="2781979"/>
    <lineage>
        <taxon>Bacteria</taxon>
        <taxon>Pseudomonadati</taxon>
        <taxon>Pseudomonadota</taxon>
        <taxon>Gammaproteobacteria</taxon>
        <taxon>Oceanospirillales</taxon>
        <taxon>Oceanospirillaceae</taxon>
        <taxon>Pontibacterium</taxon>
    </lineage>
</organism>
<feature type="zinc finger region" description="dksA C4-type" evidence="4">
    <location>
        <begin position="90"/>
        <end position="114"/>
    </location>
</feature>
<feature type="domain" description="Zinc finger DksA/TraR C4-type" evidence="6">
    <location>
        <begin position="86"/>
        <end position="120"/>
    </location>
</feature>
<feature type="coiled-coil region" evidence="5">
    <location>
        <begin position="3"/>
        <end position="77"/>
    </location>
</feature>
<reference evidence="7" key="1">
    <citation type="submission" date="2020-10" db="EMBL/GenBank/DDBJ databases">
        <title>Bacterium isolated from coastal waters sediment.</title>
        <authorList>
            <person name="Chen R.-J."/>
            <person name="Lu D.-C."/>
            <person name="Zhu K.-L."/>
            <person name="Du Z.-J."/>
        </authorList>
    </citation>
    <scope>NUCLEOTIDE SEQUENCE</scope>
    <source>
        <strain evidence="7">N1Y112</strain>
    </source>
</reference>
<keyword evidence="5" id="KW-0175">Coiled coil</keyword>
<evidence type="ECO:0000256" key="1">
    <source>
        <dbReference type="ARBA" id="ARBA00022723"/>
    </source>
</evidence>
<evidence type="ECO:0000313" key="7">
    <source>
        <dbReference type="EMBL" id="MBE9398512.1"/>
    </source>
</evidence>
<dbReference type="PROSITE" id="PS01102">
    <property type="entry name" value="ZF_DKSA_1"/>
    <property type="match status" value="1"/>
</dbReference>